<keyword evidence="5" id="KW-0175">Coiled coil</keyword>
<dbReference type="Gene3D" id="3.40.50.300">
    <property type="entry name" value="P-loop containing nucleotide triphosphate hydrolases"/>
    <property type="match status" value="2"/>
</dbReference>
<evidence type="ECO:0000256" key="4">
    <source>
        <dbReference type="ARBA" id="ARBA00022840"/>
    </source>
</evidence>
<evidence type="ECO:0000313" key="10">
    <source>
        <dbReference type="Proteomes" id="UP001162131"/>
    </source>
</evidence>
<proteinExistence type="predicted"/>
<dbReference type="EMBL" id="CAJZBQ010000053">
    <property type="protein sequence ID" value="CAG9331640.1"/>
    <property type="molecule type" value="Genomic_DNA"/>
</dbReference>
<dbReference type="Pfam" id="PF13086">
    <property type="entry name" value="AAA_11"/>
    <property type="match status" value="1"/>
</dbReference>
<keyword evidence="1" id="KW-0547">Nucleotide-binding</keyword>
<dbReference type="InterPro" id="IPR041679">
    <property type="entry name" value="DNA2/NAM7-like_C"/>
</dbReference>
<keyword evidence="4" id="KW-0067">ATP-binding</keyword>
<feature type="domain" description="DNA2/NAM7 helicase helicase" evidence="7">
    <location>
        <begin position="453"/>
        <end position="723"/>
    </location>
</feature>
<dbReference type="PANTHER" id="PTHR10887:SF495">
    <property type="entry name" value="HELICASE SENATAXIN ISOFORM X1-RELATED"/>
    <property type="match status" value="1"/>
</dbReference>
<accession>A0AAU9K071</accession>
<dbReference type="InterPro" id="IPR047187">
    <property type="entry name" value="SF1_C_Upf1"/>
</dbReference>
<comment type="caution">
    <text evidence="9">The sequence shown here is derived from an EMBL/GenBank/DDBJ whole genome shotgun (WGS) entry which is preliminary data.</text>
</comment>
<feature type="domain" description="DNA2/NAM7 helicase-like C-terminal" evidence="8">
    <location>
        <begin position="731"/>
        <end position="919"/>
    </location>
</feature>
<dbReference type="FunFam" id="3.40.50.300:FF:000326">
    <property type="entry name" value="P-loop containing nucleoside triphosphate hydrolase"/>
    <property type="match status" value="1"/>
</dbReference>
<dbReference type="AlphaFoldDB" id="A0AAU9K071"/>
<feature type="coiled-coil region" evidence="5">
    <location>
        <begin position="956"/>
        <end position="992"/>
    </location>
</feature>
<keyword evidence="3" id="KW-0347">Helicase</keyword>
<feature type="region of interest" description="Disordered" evidence="6">
    <location>
        <begin position="1"/>
        <end position="28"/>
    </location>
</feature>
<dbReference type="GO" id="GO:0016787">
    <property type="term" value="F:hydrolase activity"/>
    <property type="evidence" value="ECO:0007669"/>
    <property type="project" value="UniProtKB-KW"/>
</dbReference>
<dbReference type="InterPro" id="IPR045055">
    <property type="entry name" value="DNA2/NAM7-like"/>
</dbReference>
<gene>
    <name evidence="9" type="ORF">BSTOLATCC_MIC53705</name>
</gene>
<dbReference type="Pfam" id="PF13087">
    <property type="entry name" value="AAA_12"/>
    <property type="match status" value="1"/>
</dbReference>
<evidence type="ECO:0000259" key="8">
    <source>
        <dbReference type="Pfam" id="PF13087"/>
    </source>
</evidence>
<feature type="coiled-coil region" evidence="5">
    <location>
        <begin position="175"/>
        <end position="202"/>
    </location>
</feature>
<evidence type="ECO:0000259" key="7">
    <source>
        <dbReference type="Pfam" id="PF13086"/>
    </source>
</evidence>
<name>A0AAU9K071_9CILI</name>
<evidence type="ECO:0000313" key="9">
    <source>
        <dbReference type="EMBL" id="CAG9331640.1"/>
    </source>
</evidence>
<feature type="compositionally biased region" description="Basic and acidic residues" evidence="6">
    <location>
        <begin position="144"/>
        <end position="161"/>
    </location>
</feature>
<keyword evidence="10" id="KW-1185">Reference proteome</keyword>
<protein>
    <submittedName>
        <fullName evidence="9">Uncharacterized protein</fullName>
    </submittedName>
</protein>
<dbReference type="CDD" id="cd18808">
    <property type="entry name" value="SF1_C_Upf1"/>
    <property type="match status" value="1"/>
</dbReference>
<evidence type="ECO:0000256" key="3">
    <source>
        <dbReference type="ARBA" id="ARBA00022806"/>
    </source>
</evidence>
<dbReference type="GO" id="GO:0004386">
    <property type="term" value="F:helicase activity"/>
    <property type="evidence" value="ECO:0007669"/>
    <property type="project" value="UniProtKB-KW"/>
</dbReference>
<sequence length="1016" mass="117429">MQNMKRSSENLSKSKKPRPDMVKSYLKKDPVLNLDNAPDIVKKAMGSDKIISDKLKETYKGQESISLDDSYDSDSKKPWLNAKPPQKSRELVLTVKSHASEPAKRILPDFNILQKAKKDDEDISLNKLLQWNKQLESQKTLPEIPKKREKTDAPEPRKISKQDKKVAFKVNDFVKEETERKIQEQAKEAEDAENARLSQKEKDFNNAMKYLQKSQNMTPEEQEAQARTARYHNRLVISEFYNFVLSLDLTNPDPPPLARKAIPIGFKNGKYYREFFLPAFFDELRADIFCALNQNDMSSQSIIELRLHSLQQEYAIVVPGDEKSGNVSFYKSIKQDDLVIIIPCSTKVDIPPRFSEWNSEKVPEYYLGVCERENRGCSWLLKVKNDFAQKLERPEIFIVIYAESLTSLMREFKMIKLAEFLDIGEFIMNPSMKGIWFAPDLTNGYIKMIEDRYNSSQSEAIQKVCSQNTGITLLQGPPGTGKTHTLLGIMSSFLLIRAPNNERPRLLVCAPSNAAIDELACRTVKQGLFGDDGKKRHDLLFVRLGHVNLQHLELRQKNPNDTRETPKEVKKITVEYLLSEKFKKQGLTAPQVNIDQWKNELNKVDAALVKAKTKGDKSVLVQLEEKRREVQNNLFREKGIKAKFKERKKEYEMDLLEKADIIFCTLSTAGSKEMQGLKNKFTCVLIDEACQSVELSTLIPLQYGAKHVVLVGDPRQLPSTTFNKHSPKVLYNRSLFERLMEGGTEVIMLEIQYRMTPEICWFSSEFFYESRLQNAPEVLTRPRPNWMPHIDVMFFDLKTSNESKSQEETSLFNKPEADFIVQIYEKFSNWHQSRLNIGIVTPYRRQVKLIREILYKKYQGLWRKDIEINTVDGFQGREKDLILFSSVRSGDSVGFLADYRRMNVAITRAKFGLWIVGKADCLKRNEFWGKFIDSLRKDRCVECNMLEEVERVLIPCNAAQDVIEIESDKMEIEEEEGEIQNMIIEAPEIKEETKKRTEKRANELIKASALDIINRS</sequence>
<keyword evidence="2" id="KW-0378">Hydrolase</keyword>
<reference evidence="9" key="1">
    <citation type="submission" date="2021-09" db="EMBL/GenBank/DDBJ databases">
        <authorList>
            <consortium name="AG Swart"/>
            <person name="Singh M."/>
            <person name="Singh A."/>
            <person name="Seah K."/>
            <person name="Emmerich C."/>
        </authorList>
    </citation>
    <scope>NUCLEOTIDE SEQUENCE</scope>
    <source>
        <strain evidence="9">ATCC30299</strain>
    </source>
</reference>
<dbReference type="InterPro" id="IPR027417">
    <property type="entry name" value="P-loop_NTPase"/>
</dbReference>
<feature type="region of interest" description="Disordered" evidence="6">
    <location>
        <begin position="62"/>
        <end position="90"/>
    </location>
</feature>
<dbReference type="SUPFAM" id="SSF52540">
    <property type="entry name" value="P-loop containing nucleoside triphosphate hydrolases"/>
    <property type="match status" value="1"/>
</dbReference>
<evidence type="ECO:0000256" key="1">
    <source>
        <dbReference type="ARBA" id="ARBA00022741"/>
    </source>
</evidence>
<feature type="compositionally biased region" description="Polar residues" evidence="6">
    <location>
        <begin position="1"/>
        <end position="11"/>
    </location>
</feature>
<dbReference type="GO" id="GO:0005694">
    <property type="term" value="C:chromosome"/>
    <property type="evidence" value="ECO:0007669"/>
    <property type="project" value="UniProtKB-ARBA"/>
</dbReference>
<dbReference type="InterPro" id="IPR041677">
    <property type="entry name" value="DNA2/NAM7_AAA_11"/>
</dbReference>
<dbReference type="Proteomes" id="UP001162131">
    <property type="component" value="Unassembled WGS sequence"/>
</dbReference>
<dbReference type="CDD" id="cd18042">
    <property type="entry name" value="DEXXQc_SETX"/>
    <property type="match status" value="1"/>
</dbReference>
<feature type="region of interest" description="Disordered" evidence="6">
    <location>
        <begin position="139"/>
        <end position="161"/>
    </location>
</feature>
<organism evidence="9 10">
    <name type="scientific">Blepharisma stoltei</name>
    <dbReference type="NCBI Taxonomy" id="1481888"/>
    <lineage>
        <taxon>Eukaryota</taxon>
        <taxon>Sar</taxon>
        <taxon>Alveolata</taxon>
        <taxon>Ciliophora</taxon>
        <taxon>Postciliodesmatophora</taxon>
        <taxon>Heterotrichea</taxon>
        <taxon>Heterotrichida</taxon>
        <taxon>Blepharismidae</taxon>
        <taxon>Blepharisma</taxon>
    </lineage>
</organism>
<evidence type="ECO:0000256" key="2">
    <source>
        <dbReference type="ARBA" id="ARBA00022801"/>
    </source>
</evidence>
<feature type="compositionally biased region" description="Basic and acidic residues" evidence="6">
    <location>
        <begin position="17"/>
        <end position="28"/>
    </location>
</feature>
<dbReference type="GO" id="GO:0005524">
    <property type="term" value="F:ATP binding"/>
    <property type="evidence" value="ECO:0007669"/>
    <property type="project" value="UniProtKB-KW"/>
</dbReference>
<evidence type="ECO:0000256" key="6">
    <source>
        <dbReference type="SAM" id="MobiDB-lite"/>
    </source>
</evidence>
<evidence type="ECO:0000256" key="5">
    <source>
        <dbReference type="SAM" id="Coils"/>
    </source>
</evidence>
<dbReference type="PANTHER" id="PTHR10887">
    <property type="entry name" value="DNA2/NAM7 HELICASE FAMILY"/>
    <property type="match status" value="1"/>
</dbReference>